<organism evidence="11 12">
    <name type="scientific">Prosthecodimorpha hirschii</name>
    <dbReference type="NCBI Taxonomy" id="665126"/>
    <lineage>
        <taxon>Bacteria</taxon>
        <taxon>Pseudomonadati</taxon>
        <taxon>Pseudomonadota</taxon>
        <taxon>Alphaproteobacteria</taxon>
        <taxon>Hyphomicrobiales</taxon>
        <taxon>Ancalomicrobiaceae</taxon>
        <taxon>Prosthecodimorpha</taxon>
    </lineage>
</organism>
<keyword evidence="6 9" id="KW-1133">Transmembrane helix</keyword>
<comment type="subunit">
    <text evidence="9">The complex comprises the extracytoplasmic solute receptor protein and the two transmembrane proteins.</text>
</comment>
<accession>A0A0P6WHV4</accession>
<evidence type="ECO:0000256" key="9">
    <source>
        <dbReference type="RuleBase" id="RU369079"/>
    </source>
</evidence>
<evidence type="ECO:0000256" key="6">
    <source>
        <dbReference type="ARBA" id="ARBA00022989"/>
    </source>
</evidence>
<feature type="transmembrane region" description="Helical" evidence="9">
    <location>
        <begin position="20"/>
        <end position="40"/>
    </location>
</feature>
<name>A0A0P6WHV4_9HYPH</name>
<evidence type="ECO:0000256" key="5">
    <source>
        <dbReference type="ARBA" id="ARBA00022692"/>
    </source>
</evidence>
<proteinExistence type="inferred from homology"/>
<comment type="similarity">
    <text evidence="8 9">Belongs to the TRAP transporter small permease family.</text>
</comment>
<reference evidence="11 12" key="1">
    <citation type="submission" date="2015-09" db="EMBL/GenBank/DDBJ databases">
        <authorList>
            <person name="Jackson K.R."/>
            <person name="Lunt B.L."/>
            <person name="Fisher J.N.B."/>
            <person name="Gardner A.V."/>
            <person name="Bailey M.E."/>
            <person name="Deus L.M."/>
            <person name="Earl A.S."/>
            <person name="Gibby P.D."/>
            <person name="Hartmann K.A."/>
            <person name="Liu J.E."/>
            <person name="Manci A.M."/>
            <person name="Nielsen D.A."/>
            <person name="Solomon M.B."/>
            <person name="Breakwell D.P."/>
            <person name="Burnett S.H."/>
            <person name="Grose J.H."/>
        </authorList>
    </citation>
    <scope>NUCLEOTIDE SEQUENCE [LARGE SCALE GENOMIC DNA]</scope>
    <source>
        <strain evidence="11 12">16</strain>
    </source>
</reference>
<evidence type="ECO:0000256" key="1">
    <source>
        <dbReference type="ARBA" id="ARBA00004429"/>
    </source>
</evidence>
<sequence length="172" mass="18868">MLRLACLIDRMNDRLGAGLAWATLAIVLIQFAVVILRYAFGLGSIWMQEALTYLFASLFMLGSADALRRGAHVRVDIWYRDAPARAKVWVDLIGVLVLLWPTMLVLGWQAWPYVAKSVAILEGSAETAGIPAVWLLKCEILAFVLLLALQGLAFVIRGVDVLSRTEPAGEGT</sequence>
<evidence type="ECO:0000256" key="3">
    <source>
        <dbReference type="ARBA" id="ARBA00022475"/>
    </source>
</evidence>
<keyword evidence="3" id="KW-1003">Cell membrane</keyword>
<keyword evidence="2 9" id="KW-0813">Transport</keyword>
<dbReference type="InterPro" id="IPR055348">
    <property type="entry name" value="DctQ"/>
</dbReference>
<dbReference type="GO" id="GO:0022857">
    <property type="term" value="F:transmembrane transporter activity"/>
    <property type="evidence" value="ECO:0007669"/>
    <property type="project" value="UniProtKB-UniRule"/>
</dbReference>
<evidence type="ECO:0000259" key="10">
    <source>
        <dbReference type="Pfam" id="PF04290"/>
    </source>
</evidence>
<dbReference type="Proteomes" id="UP000048984">
    <property type="component" value="Unassembled WGS sequence"/>
</dbReference>
<keyword evidence="7 9" id="KW-0472">Membrane</keyword>
<keyword evidence="12" id="KW-1185">Reference proteome</keyword>
<feature type="transmembrane region" description="Helical" evidence="9">
    <location>
        <begin position="88"/>
        <end position="111"/>
    </location>
</feature>
<dbReference type="STRING" id="665126.ABB55_20765"/>
<evidence type="ECO:0000313" key="11">
    <source>
        <dbReference type="EMBL" id="KPL54342.1"/>
    </source>
</evidence>
<feature type="domain" description="Tripartite ATP-independent periplasmic transporters DctQ component" evidence="10">
    <location>
        <begin position="26"/>
        <end position="159"/>
    </location>
</feature>
<evidence type="ECO:0000256" key="4">
    <source>
        <dbReference type="ARBA" id="ARBA00022519"/>
    </source>
</evidence>
<evidence type="ECO:0000256" key="2">
    <source>
        <dbReference type="ARBA" id="ARBA00022448"/>
    </source>
</evidence>
<gene>
    <name evidence="11" type="ORF">ABB55_20765</name>
</gene>
<evidence type="ECO:0000256" key="8">
    <source>
        <dbReference type="ARBA" id="ARBA00038436"/>
    </source>
</evidence>
<evidence type="ECO:0000256" key="7">
    <source>
        <dbReference type="ARBA" id="ARBA00023136"/>
    </source>
</evidence>
<keyword evidence="5 9" id="KW-0812">Transmembrane</keyword>
<feature type="transmembrane region" description="Helical" evidence="9">
    <location>
        <begin position="131"/>
        <end position="156"/>
    </location>
</feature>
<keyword evidence="4 9" id="KW-0997">Cell inner membrane</keyword>
<dbReference type="Pfam" id="PF04290">
    <property type="entry name" value="DctQ"/>
    <property type="match status" value="1"/>
</dbReference>
<dbReference type="PANTHER" id="PTHR35011">
    <property type="entry name" value="2,3-DIKETO-L-GULONATE TRAP TRANSPORTER SMALL PERMEASE PROTEIN YIAM"/>
    <property type="match status" value="1"/>
</dbReference>
<comment type="caution">
    <text evidence="11">The sequence shown here is derived from an EMBL/GenBank/DDBJ whole genome shotgun (WGS) entry which is preliminary data.</text>
</comment>
<dbReference type="EMBL" id="LJYW01000001">
    <property type="protein sequence ID" value="KPL54342.1"/>
    <property type="molecule type" value="Genomic_DNA"/>
</dbReference>
<protein>
    <recommendedName>
        <fullName evidence="9">TRAP transporter small permease protein</fullName>
    </recommendedName>
</protein>
<feature type="transmembrane region" description="Helical" evidence="9">
    <location>
        <begin position="46"/>
        <end position="67"/>
    </location>
</feature>
<reference evidence="11 12" key="2">
    <citation type="submission" date="2015-10" db="EMBL/GenBank/DDBJ databases">
        <title>Draft Genome Sequence of Prosthecomicrobium hirschii ATCC 27832.</title>
        <authorList>
            <person name="Daniel J."/>
            <person name="Givan S.A."/>
            <person name="Brun Y.V."/>
            <person name="Brown P.J."/>
        </authorList>
    </citation>
    <scope>NUCLEOTIDE SEQUENCE [LARGE SCALE GENOMIC DNA]</scope>
    <source>
        <strain evidence="11 12">16</strain>
    </source>
</reference>
<dbReference type="RefSeq" id="WP_054360510.1">
    <property type="nucleotide sequence ID" value="NZ_LJYW01000001.1"/>
</dbReference>
<dbReference type="InterPro" id="IPR007387">
    <property type="entry name" value="TRAP_DctQ"/>
</dbReference>
<dbReference type="GO" id="GO:0005886">
    <property type="term" value="C:plasma membrane"/>
    <property type="evidence" value="ECO:0007669"/>
    <property type="project" value="UniProtKB-SubCell"/>
</dbReference>
<comment type="subcellular location">
    <subcellularLocation>
        <location evidence="1 9">Cell inner membrane</location>
        <topology evidence="1 9">Multi-pass membrane protein</topology>
    </subcellularLocation>
</comment>
<evidence type="ECO:0000313" key="12">
    <source>
        <dbReference type="Proteomes" id="UP000048984"/>
    </source>
</evidence>
<comment type="function">
    <text evidence="9">Part of the tripartite ATP-independent periplasmic (TRAP) transport system.</text>
</comment>
<dbReference type="AlphaFoldDB" id="A0A0P6WHV4"/>
<dbReference type="PANTHER" id="PTHR35011:SF4">
    <property type="entry name" value="SLL1102 PROTEIN"/>
    <property type="match status" value="1"/>
</dbReference>